<dbReference type="Proteomes" id="UP000807469">
    <property type="component" value="Unassembled WGS sequence"/>
</dbReference>
<evidence type="ECO:0000313" key="1">
    <source>
        <dbReference type="EMBL" id="KAF9472895.1"/>
    </source>
</evidence>
<accession>A0A9P5YSI9</accession>
<keyword evidence="2" id="KW-1185">Reference proteome</keyword>
<comment type="caution">
    <text evidence="1">The sequence shown here is derived from an EMBL/GenBank/DDBJ whole genome shotgun (WGS) entry which is preliminary data.</text>
</comment>
<organism evidence="1 2">
    <name type="scientific">Pholiota conissans</name>
    <dbReference type="NCBI Taxonomy" id="109636"/>
    <lineage>
        <taxon>Eukaryota</taxon>
        <taxon>Fungi</taxon>
        <taxon>Dikarya</taxon>
        <taxon>Basidiomycota</taxon>
        <taxon>Agaricomycotina</taxon>
        <taxon>Agaricomycetes</taxon>
        <taxon>Agaricomycetidae</taxon>
        <taxon>Agaricales</taxon>
        <taxon>Agaricineae</taxon>
        <taxon>Strophariaceae</taxon>
        <taxon>Pholiota</taxon>
    </lineage>
</organism>
<dbReference type="AlphaFoldDB" id="A0A9P5YSI9"/>
<sequence length="180" mass="20222">MSCPVPPILDAHPSVLTFIHPSDLLSFAHSASPSSYPRPPTSILNPTHPSTLVVCLSTVRITRVLTSMSHSSSRLGARPRVPQGSRPKTYPPLGRFIPFLRMSFSSRFSAIVRFKTLTEHIYSELPIVSILERFPPLYAIFFESSKALYYQSASENLITSIIIRWCIQSIACSLDFFFLF</sequence>
<evidence type="ECO:0000313" key="2">
    <source>
        <dbReference type="Proteomes" id="UP000807469"/>
    </source>
</evidence>
<protein>
    <submittedName>
        <fullName evidence="1">Uncharacterized protein</fullName>
    </submittedName>
</protein>
<name>A0A9P5YSI9_9AGAR</name>
<proteinExistence type="predicted"/>
<gene>
    <name evidence="1" type="ORF">BDN70DRAFT_425087</name>
</gene>
<reference evidence="1" key="1">
    <citation type="submission" date="2020-11" db="EMBL/GenBank/DDBJ databases">
        <authorList>
            <consortium name="DOE Joint Genome Institute"/>
            <person name="Ahrendt S."/>
            <person name="Riley R."/>
            <person name="Andreopoulos W."/>
            <person name="Labutti K."/>
            <person name="Pangilinan J."/>
            <person name="Ruiz-Duenas F.J."/>
            <person name="Barrasa J.M."/>
            <person name="Sanchez-Garcia M."/>
            <person name="Camarero S."/>
            <person name="Miyauchi S."/>
            <person name="Serrano A."/>
            <person name="Linde D."/>
            <person name="Babiker R."/>
            <person name="Drula E."/>
            <person name="Ayuso-Fernandez I."/>
            <person name="Pacheco R."/>
            <person name="Padilla G."/>
            <person name="Ferreira P."/>
            <person name="Barriuso J."/>
            <person name="Kellner H."/>
            <person name="Castanera R."/>
            <person name="Alfaro M."/>
            <person name="Ramirez L."/>
            <person name="Pisabarro A.G."/>
            <person name="Kuo A."/>
            <person name="Tritt A."/>
            <person name="Lipzen A."/>
            <person name="He G."/>
            <person name="Yan M."/>
            <person name="Ng V."/>
            <person name="Cullen D."/>
            <person name="Martin F."/>
            <person name="Rosso M.-N."/>
            <person name="Henrissat B."/>
            <person name="Hibbett D."/>
            <person name="Martinez A.T."/>
            <person name="Grigoriev I.V."/>
        </authorList>
    </citation>
    <scope>NUCLEOTIDE SEQUENCE</scope>
    <source>
        <strain evidence="1">CIRM-BRFM 674</strain>
    </source>
</reference>
<dbReference type="EMBL" id="MU155488">
    <property type="protein sequence ID" value="KAF9472895.1"/>
    <property type="molecule type" value="Genomic_DNA"/>
</dbReference>